<dbReference type="CDD" id="cd04899">
    <property type="entry name" value="ACT_ACR-UUR-like_2"/>
    <property type="match status" value="1"/>
</dbReference>
<dbReference type="Pfam" id="PF03445">
    <property type="entry name" value="DUF294"/>
    <property type="match status" value="1"/>
</dbReference>
<sequence>MTKATDESAMGAEFEVAEEQSLFSARKIQAMLQSDSQPIKAFRDTLAWGQERLYNFFHDGAPAESLVRARAFLVDEVLRTAWQRTLPNAPAGISLVAVGGYGRSELLPHSDIDILLLFDGDVLDANRQALEQFLAFMWDIGLEVGSSVRSITDCVEYSRDDLTVITNLMEARYLDGDTKLYASLEAALAPEKVWPVERFFRAKLEEQSARHRKFDDTGYKLEPNVKESPGGLRDIQTIAWVAKRHFGAQTLSELRERGFLSKQECDELFGGQDFLWRVRFALHMLTGRKEDRLLFDHQIKAAGLFGYVDQDHNLAVEQFMQLYYRTIKSLSCLNDMLLQLFDEAILRGDENADAQPLNRRFQVRRGFLEATSDEVFRRHPFALIEIFAALQKHPEIQGISASTLRLLRRDRRLVDEGLRENGRARDLFLQMFREGRGLTRALRSMNRYGVLGRYLPSFGLVIGHMQYDLFHTLTVDEHSLYVVRNLRRMAMERFRTELPFCYEVMERIPKKELLYLSGLFHDLGKGRGGDHSEIGAEDATNFCLDHGLSHADAELVAWLVRNHLTMSLTAQRMDISDPQVVADFAAKVGDRSRLDYLFLVTCADIRATNPALWNSWRESLLNGLYRATTRAFERGLHNPVKASEVVAERKQRALKLLAGSGIDESAANSVWARFDEDYFLRHSDEELAWHLPAIVEAGDGTLPLVLVRDLEDRGTTVFLYTRDRDHLFALCTGVLAQLGLSILDARLNTTADGFALDTYVMVEGDGSPINDSVRHPEIADALRRVLSDPNVSSITITRRAARKLKSFNTPTHIYISQDDVRERTILELVAPDQPGLLSIVGRIFQKRGILLDAAKIGTIGERAEDVFFITDREHHRITDEDTLEDLREVLTRTLNRRDAPDDARIAA</sequence>
<dbReference type="CDD" id="cd04900">
    <property type="entry name" value="ACT_UUR-like_1"/>
    <property type="match status" value="1"/>
</dbReference>
<comment type="similarity">
    <text evidence="8">Belongs to the GlnD family.</text>
</comment>
<evidence type="ECO:0000256" key="3">
    <source>
        <dbReference type="ARBA" id="ARBA00022737"/>
    </source>
</evidence>
<dbReference type="SMART" id="SM00471">
    <property type="entry name" value="HDc"/>
    <property type="match status" value="1"/>
</dbReference>
<protein>
    <recommendedName>
        <fullName evidence="8">Bifunctional uridylyltransferase/uridylyl-removing enzyme</fullName>
        <shortName evidence="8">UTase/UR</shortName>
    </recommendedName>
    <alternativeName>
        <fullName evidence="8">Bifunctional [protein-PII] modification enzyme</fullName>
    </alternativeName>
    <alternativeName>
        <fullName evidence="8">Bifunctional nitrogen sensor protein</fullName>
    </alternativeName>
    <domain>
        <recommendedName>
            <fullName evidence="8">[Protein-PII] uridylyltransferase</fullName>
            <shortName evidence="8">PII uridylyltransferase</shortName>
            <shortName evidence="8">UTase</shortName>
            <ecNumber evidence="8">2.7.7.59</ecNumber>
        </recommendedName>
    </domain>
    <domain>
        <recommendedName>
            <fullName evidence="8">[Protein-PII]-UMP uridylyl-removing enzyme</fullName>
            <shortName evidence="8">UR</shortName>
            <ecNumber evidence="8">3.1.4.-</ecNumber>
        </recommendedName>
    </domain>
</protein>
<evidence type="ECO:0000256" key="1">
    <source>
        <dbReference type="ARBA" id="ARBA00022679"/>
    </source>
</evidence>
<dbReference type="Gene3D" id="1.10.3210.10">
    <property type="entry name" value="Hypothetical protein af1432"/>
    <property type="match status" value="1"/>
</dbReference>
<evidence type="ECO:0000256" key="2">
    <source>
        <dbReference type="ARBA" id="ARBA00022695"/>
    </source>
</evidence>
<dbReference type="InterPro" id="IPR006674">
    <property type="entry name" value="HD_domain"/>
</dbReference>
<dbReference type="HAMAP" id="MF_00277">
    <property type="entry name" value="PII_uridylyl_transf"/>
    <property type="match status" value="1"/>
</dbReference>
<proteinExistence type="inferred from homology"/>
<keyword evidence="3" id="KW-0677">Repeat</keyword>
<keyword evidence="1 8" id="KW-0808">Transferase</keyword>
<dbReference type="InterPro" id="IPR010043">
    <property type="entry name" value="UTase/UR"/>
</dbReference>
<dbReference type="Proteomes" id="UP001254608">
    <property type="component" value="Unassembled WGS sequence"/>
</dbReference>
<dbReference type="EMBL" id="JAVRIC010000008">
    <property type="protein sequence ID" value="MDT0497268.1"/>
    <property type="molecule type" value="Genomic_DNA"/>
</dbReference>
<comment type="caution">
    <text evidence="8">Lacks conserved residue(s) required for the propagation of feature annotation.</text>
</comment>
<evidence type="ECO:0000256" key="4">
    <source>
        <dbReference type="ARBA" id="ARBA00022801"/>
    </source>
</evidence>
<dbReference type="PANTHER" id="PTHR47320:SF1">
    <property type="entry name" value="BIFUNCTIONAL URIDYLYLTRANSFERASE_URIDYLYL-REMOVING ENZYME"/>
    <property type="match status" value="1"/>
</dbReference>
<dbReference type="PANTHER" id="PTHR47320">
    <property type="entry name" value="BIFUNCTIONAL URIDYLYLTRANSFERASE/URIDYLYL-REMOVING ENZYME"/>
    <property type="match status" value="1"/>
</dbReference>
<dbReference type="Gene3D" id="1.20.120.330">
    <property type="entry name" value="Nucleotidyltransferases domain 2"/>
    <property type="match status" value="1"/>
</dbReference>
<dbReference type="CDD" id="cd05401">
    <property type="entry name" value="NT_GlnE_GlnD_like"/>
    <property type="match status" value="1"/>
</dbReference>
<comment type="catalytic activity">
    <reaction evidence="8">
        <text>[protein-PII]-L-tyrosine + UTP = [protein-PII]-uridylyl-L-tyrosine + diphosphate</text>
        <dbReference type="Rhea" id="RHEA:13673"/>
        <dbReference type="Rhea" id="RHEA-COMP:12147"/>
        <dbReference type="Rhea" id="RHEA-COMP:12148"/>
        <dbReference type="ChEBI" id="CHEBI:33019"/>
        <dbReference type="ChEBI" id="CHEBI:46398"/>
        <dbReference type="ChEBI" id="CHEBI:46858"/>
        <dbReference type="ChEBI" id="CHEBI:90602"/>
        <dbReference type="EC" id="2.7.7.59"/>
    </reaction>
</comment>
<comment type="function">
    <text evidence="8">Modifies, by uridylylation and deuridylylation, the PII regulatory proteins (GlnB and homologs), in response to the nitrogen status of the cell that GlnD senses through the glutamine level. Under low glutamine levels, catalyzes the conversion of the PII proteins and UTP to PII-UMP and PPi, while under higher glutamine levels, GlnD hydrolyzes PII-UMP to PII and UMP (deuridylylation). Thus, controls uridylylation state and activity of the PII proteins, and plays an important role in the regulation of nitrogen metabolism.</text>
</comment>
<dbReference type="SUPFAM" id="SSF81593">
    <property type="entry name" value="Nucleotidyltransferase substrate binding subunit/domain"/>
    <property type="match status" value="1"/>
</dbReference>
<keyword evidence="5 8" id="KW-0460">Magnesium</keyword>
<organism evidence="11 12">
    <name type="scientific">Banduia mediterranea</name>
    <dbReference type="NCBI Taxonomy" id="3075609"/>
    <lineage>
        <taxon>Bacteria</taxon>
        <taxon>Pseudomonadati</taxon>
        <taxon>Pseudomonadota</taxon>
        <taxon>Gammaproteobacteria</taxon>
        <taxon>Nevskiales</taxon>
        <taxon>Algiphilaceae</taxon>
        <taxon>Banduia</taxon>
    </lineage>
</organism>
<comment type="activity regulation">
    <text evidence="8">Uridylyltransferase (UTase) activity is inhibited by glutamine, while glutamine activates uridylyl-removing (UR) activity.</text>
</comment>
<keyword evidence="4 8" id="KW-0378">Hydrolase</keyword>
<dbReference type="InterPro" id="IPR043519">
    <property type="entry name" value="NT_sf"/>
</dbReference>
<gene>
    <name evidence="8 11" type="primary">glnD</name>
    <name evidence="11" type="ORF">RM530_07800</name>
</gene>
<reference evidence="11 12" key="1">
    <citation type="submission" date="2023-09" db="EMBL/GenBank/DDBJ databases">
        <authorList>
            <person name="Rey-Velasco X."/>
        </authorList>
    </citation>
    <scope>NUCLEOTIDE SEQUENCE [LARGE SCALE GENOMIC DNA]</scope>
    <source>
        <strain evidence="11 12">W345</strain>
    </source>
</reference>
<name>A0ABU2WHB8_9GAMM</name>
<dbReference type="EC" id="2.7.7.59" evidence="8"/>
<dbReference type="SUPFAM" id="SSF81301">
    <property type="entry name" value="Nucleotidyltransferase"/>
    <property type="match status" value="1"/>
</dbReference>
<evidence type="ECO:0000256" key="8">
    <source>
        <dbReference type="HAMAP-Rule" id="MF_00277"/>
    </source>
</evidence>
<dbReference type="SUPFAM" id="SSF55021">
    <property type="entry name" value="ACT-like"/>
    <property type="match status" value="2"/>
</dbReference>
<feature type="domain" description="HD" evidence="10">
    <location>
        <begin position="475"/>
        <end position="597"/>
    </location>
</feature>
<evidence type="ECO:0000313" key="11">
    <source>
        <dbReference type="EMBL" id="MDT0497268.1"/>
    </source>
</evidence>
<dbReference type="SUPFAM" id="SSF109604">
    <property type="entry name" value="HD-domain/PDEase-like"/>
    <property type="match status" value="1"/>
</dbReference>
<dbReference type="RefSeq" id="WP_311364658.1">
    <property type="nucleotide sequence ID" value="NZ_JAVRIC010000008.1"/>
</dbReference>
<accession>A0ABU2WHB8</accession>
<dbReference type="CDD" id="cd00077">
    <property type="entry name" value="HDc"/>
    <property type="match status" value="1"/>
</dbReference>
<dbReference type="GO" id="GO:0008773">
    <property type="term" value="F:[protein-PII] uridylyltransferase activity"/>
    <property type="evidence" value="ECO:0007669"/>
    <property type="project" value="UniProtKB-EC"/>
</dbReference>
<dbReference type="Pfam" id="PF08335">
    <property type="entry name" value="GlnD_UR_UTase"/>
    <property type="match status" value="1"/>
</dbReference>
<keyword evidence="6 8" id="KW-0511">Multifunctional enzyme</keyword>
<keyword evidence="12" id="KW-1185">Reference proteome</keyword>
<dbReference type="PIRSF" id="PIRSF006288">
    <property type="entry name" value="PII_uridyltransf"/>
    <property type="match status" value="1"/>
</dbReference>
<comment type="catalytic activity">
    <reaction evidence="7">
        <text>guanosine 3',5'-bis(diphosphate) + H2O = GDP + diphosphate + H(+)</text>
        <dbReference type="Rhea" id="RHEA:14253"/>
        <dbReference type="ChEBI" id="CHEBI:15377"/>
        <dbReference type="ChEBI" id="CHEBI:15378"/>
        <dbReference type="ChEBI" id="CHEBI:33019"/>
        <dbReference type="ChEBI" id="CHEBI:58189"/>
        <dbReference type="ChEBI" id="CHEBI:77828"/>
        <dbReference type="EC" id="3.1.7.2"/>
    </reaction>
</comment>
<dbReference type="Pfam" id="PF01966">
    <property type="entry name" value="HD"/>
    <property type="match status" value="1"/>
</dbReference>
<feature type="region of interest" description="Uridylyltransferase" evidence="8">
    <location>
        <begin position="1"/>
        <end position="356"/>
    </location>
</feature>
<dbReference type="InterPro" id="IPR002912">
    <property type="entry name" value="ACT_dom"/>
</dbReference>
<dbReference type="InterPro" id="IPR005105">
    <property type="entry name" value="GlnD_Uridyltrans_N"/>
</dbReference>
<dbReference type="PROSITE" id="PS51671">
    <property type="entry name" value="ACT"/>
    <property type="match status" value="2"/>
</dbReference>
<dbReference type="Pfam" id="PF01842">
    <property type="entry name" value="ACT"/>
    <property type="match status" value="1"/>
</dbReference>
<comment type="cofactor">
    <cofactor evidence="8">
        <name>Mg(2+)</name>
        <dbReference type="ChEBI" id="CHEBI:18420"/>
    </cofactor>
</comment>
<comment type="caution">
    <text evidence="11">The sequence shown here is derived from an EMBL/GenBank/DDBJ whole genome shotgun (WGS) entry which is preliminary data.</text>
</comment>
<comment type="domain">
    <text evidence="8">Has four distinct domains: an N-terminal nucleotidyltransferase (NT) domain responsible for UTase activity, a central HD domain that encodes UR activity, and two C-terminal ACT domains that seem to have a role in glutamine sensing.</text>
</comment>
<evidence type="ECO:0000259" key="9">
    <source>
        <dbReference type="PROSITE" id="PS51671"/>
    </source>
</evidence>
<dbReference type="InterPro" id="IPR013546">
    <property type="entry name" value="PII_UdlTrfase/GS_AdlTrfase"/>
</dbReference>
<keyword evidence="2 8" id="KW-0548">Nucleotidyltransferase</keyword>
<evidence type="ECO:0000256" key="5">
    <source>
        <dbReference type="ARBA" id="ARBA00022842"/>
    </source>
</evidence>
<evidence type="ECO:0000256" key="6">
    <source>
        <dbReference type="ARBA" id="ARBA00023268"/>
    </source>
</evidence>
<dbReference type="EC" id="3.1.4.-" evidence="8"/>
<feature type="domain" description="ACT" evidence="9">
    <location>
        <begin position="716"/>
        <end position="799"/>
    </location>
</feature>
<dbReference type="PROSITE" id="PS51831">
    <property type="entry name" value="HD"/>
    <property type="match status" value="1"/>
</dbReference>
<dbReference type="InterPro" id="IPR003607">
    <property type="entry name" value="HD/PDEase_dom"/>
</dbReference>
<evidence type="ECO:0000259" key="10">
    <source>
        <dbReference type="PROSITE" id="PS51831"/>
    </source>
</evidence>
<dbReference type="InterPro" id="IPR045865">
    <property type="entry name" value="ACT-like_dom_sf"/>
</dbReference>
<dbReference type="NCBIfam" id="TIGR01693">
    <property type="entry name" value="UTase_glnD"/>
    <property type="match status" value="1"/>
</dbReference>
<feature type="domain" description="ACT" evidence="9">
    <location>
        <begin position="825"/>
        <end position="904"/>
    </location>
</feature>
<evidence type="ECO:0000313" key="12">
    <source>
        <dbReference type="Proteomes" id="UP001254608"/>
    </source>
</evidence>
<evidence type="ECO:0000256" key="7">
    <source>
        <dbReference type="ARBA" id="ARBA00047968"/>
    </source>
</evidence>
<comment type="catalytic activity">
    <reaction evidence="8">
        <text>[protein-PII]-uridylyl-L-tyrosine + H2O = [protein-PII]-L-tyrosine + UMP + H(+)</text>
        <dbReference type="Rhea" id="RHEA:48600"/>
        <dbReference type="Rhea" id="RHEA-COMP:12147"/>
        <dbReference type="Rhea" id="RHEA-COMP:12148"/>
        <dbReference type="ChEBI" id="CHEBI:15377"/>
        <dbReference type="ChEBI" id="CHEBI:15378"/>
        <dbReference type="ChEBI" id="CHEBI:46858"/>
        <dbReference type="ChEBI" id="CHEBI:57865"/>
        <dbReference type="ChEBI" id="CHEBI:90602"/>
    </reaction>
</comment>